<dbReference type="RefSeq" id="XP_062697673.1">
    <property type="nucleotide sequence ID" value="XM_062835769.1"/>
</dbReference>
<feature type="compositionally biased region" description="Basic and acidic residues" evidence="1">
    <location>
        <begin position="18"/>
        <end position="32"/>
    </location>
</feature>
<proteinExistence type="predicted"/>
<feature type="transmembrane region" description="Helical" evidence="2">
    <location>
        <begin position="110"/>
        <end position="128"/>
    </location>
</feature>
<feature type="transmembrane region" description="Helical" evidence="2">
    <location>
        <begin position="163"/>
        <end position="185"/>
    </location>
</feature>
<evidence type="ECO:0000313" key="4">
    <source>
        <dbReference type="Proteomes" id="UP001285908"/>
    </source>
</evidence>
<feature type="transmembrane region" description="Helical" evidence="2">
    <location>
        <begin position="140"/>
        <end position="156"/>
    </location>
</feature>
<reference evidence="3 4" key="1">
    <citation type="journal article" date="2023" name="Mol. Phylogenet. Evol.">
        <title>Genome-scale phylogeny and comparative genomics of the fungal order Sordariales.</title>
        <authorList>
            <person name="Hensen N."/>
            <person name="Bonometti L."/>
            <person name="Westerberg I."/>
            <person name="Brannstrom I.O."/>
            <person name="Guillou S."/>
            <person name="Cros-Aarteil S."/>
            <person name="Calhoun S."/>
            <person name="Haridas S."/>
            <person name="Kuo A."/>
            <person name="Mondo S."/>
            <person name="Pangilinan J."/>
            <person name="Riley R."/>
            <person name="LaButti K."/>
            <person name="Andreopoulos B."/>
            <person name="Lipzen A."/>
            <person name="Chen C."/>
            <person name="Yan M."/>
            <person name="Daum C."/>
            <person name="Ng V."/>
            <person name="Clum A."/>
            <person name="Steindorff A."/>
            <person name="Ohm R.A."/>
            <person name="Martin F."/>
            <person name="Silar P."/>
            <person name="Natvig D.O."/>
            <person name="Lalanne C."/>
            <person name="Gautier V."/>
            <person name="Ament-Velasquez S.L."/>
            <person name="Kruys A."/>
            <person name="Hutchinson M.I."/>
            <person name="Powell A.J."/>
            <person name="Barry K."/>
            <person name="Miller A.N."/>
            <person name="Grigoriev I.V."/>
            <person name="Debuchy R."/>
            <person name="Gladieux P."/>
            <person name="Hiltunen Thoren M."/>
            <person name="Johannesson H."/>
        </authorList>
    </citation>
    <scope>NUCLEOTIDE SEQUENCE [LARGE SCALE GENOMIC DNA]</scope>
    <source>
        <strain evidence="3 4">FGSC 10403</strain>
    </source>
</reference>
<gene>
    <name evidence="3" type="ORF">B0T23DRAFT_33370</name>
</gene>
<keyword evidence="2" id="KW-0472">Membrane</keyword>
<keyword evidence="4" id="KW-1185">Reference proteome</keyword>
<feature type="region of interest" description="Disordered" evidence="1">
    <location>
        <begin position="1"/>
        <end position="32"/>
    </location>
</feature>
<accession>A0AAJ0IGL6</accession>
<sequence length="191" mass="22203">MESTSLRTHKNRSARRSLHVERSNEKKRKEEGAKFQCHNLSAGYQKKWKKERGKSSINSWSIPHPIYTNHLLQCVCYQMARWPNGKASDFGFLSKNKKLSLKIGRSSRPWVDSSFCVFWFFVFGMLVGARGGDVCFRDCVLERLVILLYCAVLNCTHKLTHMWPLVCSGLASLSLFYPFFFLLQFSPLFYL</sequence>
<evidence type="ECO:0000313" key="3">
    <source>
        <dbReference type="EMBL" id="KAK3500040.1"/>
    </source>
</evidence>
<comment type="caution">
    <text evidence="3">The sequence shown here is derived from an EMBL/GenBank/DDBJ whole genome shotgun (WGS) entry which is preliminary data.</text>
</comment>
<dbReference type="GeneID" id="87873391"/>
<organism evidence="3 4">
    <name type="scientific">Neurospora hispaniola</name>
    <dbReference type="NCBI Taxonomy" id="588809"/>
    <lineage>
        <taxon>Eukaryota</taxon>
        <taxon>Fungi</taxon>
        <taxon>Dikarya</taxon>
        <taxon>Ascomycota</taxon>
        <taxon>Pezizomycotina</taxon>
        <taxon>Sordariomycetes</taxon>
        <taxon>Sordariomycetidae</taxon>
        <taxon>Sordariales</taxon>
        <taxon>Sordariaceae</taxon>
        <taxon>Neurospora</taxon>
    </lineage>
</organism>
<dbReference type="AlphaFoldDB" id="A0AAJ0IGL6"/>
<evidence type="ECO:0000256" key="2">
    <source>
        <dbReference type="SAM" id="Phobius"/>
    </source>
</evidence>
<dbReference type="EMBL" id="JAULSX010000001">
    <property type="protein sequence ID" value="KAK3500040.1"/>
    <property type="molecule type" value="Genomic_DNA"/>
</dbReference>
<dbReference type="Proteomes" id="UP001285908">
    <property type="component" value="Unassembled WGS sequence"/>
</dbReference>
<name>A0AAJ0IGL6_9PEZI</name>
<evidence type="ECO:0000256" key="1">
    <source>
        <dbReference type="SAM" id="MobiDB-lite"/>
    </source>
</evidence>
<keyword evidence="2" id="KW-1133">Transmembrane helix</keyword>
<feature type="compositionally biased region" description="Basic residues" evidence="1">
    <location>
        <begin position="7"/>
        <end position="17"/>
    </location>
</feature>
<protein>
    <submittedName>
        <fullName evidence="3">Uncharacterized protein</fullName>
    </submittedName>
</protein>
<keyword evidence="2" id="KW-0812">Transmembrane</keyword>